<dbReference type="EMBL" id="JYHA01000144">
    <property type="protein sequence ID" value="KKB96048.1"/>
    <property type="molecule type" value="Genomic_DNA"/>
</dbReference>
<evidence type="ECO:0000256" key="2">
    <source>
        <dbReference type="ARBA" id="ARBA00022801"/>
    </source>
</evidence>
<dbReference type="PROSITE" id="PS50600">
    <property type="entry name" value="ULP_PROTEASE"/>
    <property type="match status" value="1"/>
</dbReference>
<accession>A0A0F5MMK2</accession>
<keyword evidence="1" id="KW-0645">Protease</keyword>
<organism evidence="4 5">
    <name type="scientific">Candidatus Arcanibacter lacustris</name>
    <dbReference type="NCBI Taxonomy" id="1607817"/>
    <lineage>
        <taxon>Bacteria</taxon>
        <taxon>Pseudomonadati</taxon>
        <taxon>Pseudomonadota</taxon>
        <taxon>Alphaproteobacteria</taxon>
        <taxon>Rickettsiales</taxon>
        <taxon>Candidatus Arcanibacter</taxon>
    </lineage>
</organism>
<comment type="caution">
    <text evidence="4">The sequence shown here is derived from an EMBL/GenBank/DDBJ whole genome shotgun (WGS) entry which is preliminary data.</text>
</comment>
<evidence type="ECO:0000313" key="5">
    <source>
        <dbReference type="Proteomes" id="UP000033358"/>
    </source>
</evidence>
<dbReference type="Proteomes" id="UP000033358">
    <property type="component" value="Unassembled WGS sequence"/>
</dbReference>
<evidence type="ECO:0000313" key="4">
    <source>
        <dbReference type="EMBL" id="KKB96048.1"/>
    </source>
</evidence>
<dbReference type="Gene3D" id="3.40.395.10">
    <property type="entry name" value="Adenoviral Proteinase, Chain A"/>
    <property type="match status" value="1"/>
</dbReference>
<dbReference type="InterPro" id="IPR038765">
    <property type="entry name" value="Papain-like_cys_pep_sf"/>
</dbReference>
<keyword evidence="5" id="KW-1185">Reference proteome</keyword>
<protein>
    <recommendedName>
        <fullName evidence="3">Ubiquitin-like protease family profile domain-containing protein</fullName>
    </recommendedName>
</protein>
<dbReference type="GO" id="GO:0006508">
    <property type="term" value="P:proteolysis"/>
    <property type="evidence" value="ECO:0007669"/>
    <property type="project" value="UniProtKB-KW"/>
</dbReference>
<dbReference type="AlphaFoldDB" id="A0A0F5MMK2"/>
<dbReference type="InterPro" id="IPR003653">
    <property type="entry name" value="Peptidase_C48_C"/>
</dbReference>
<evidence type="ECO:0000256" key="1">
    <source>
        <dbReference type="ARBA" id="ARBA00022670"/>
    </source>
</evidence>
<feature type="non-terminal residue" evidence="4">
    <location>
        <position position="1"/>
    </location>
</feature>
<keyword evidence="2" id="KW-0378">Hydrolase</keyword>
<dbReference type="SUPFAM" id="SSF54001">
    <property type="entry name" value="Cysteine proteinases"/>
    <property type="match status" value="1"/>
</dbReference>
<sequence length="231" mass="26174">FFPSYNAAPSNLRINSMPTFEMLNPLWYSDQQITNLLTYYLGNTNVNILAAVQMEHQHASNSVIREAINIVDDRQVAVVPLHIHGNHWISMLFSNDNNRLQVTIQDSLGGSIQQIPRIIEEIRRISPNANIVDVSLHQQRNGDDCGAWTVDNLVRLARAASREDLPNTAEGVADMLDIDINPHHIRRDHHSIDRTVRLSETDELEGYTSRESSENGGYIMVPKNRTVKMAK</sequence>
<gene>
    <name evidence="4" type="ORF">SZ25_00870</name>
</gene>
<proteinExistence type="predicted"/>
<dbReference type="Pfam" id="PF22179">
    <property type="entry name" value="RickCE_cat"/>
    <property type="match status" value="1"/>
</dbReference>
<evidence type="ECO:0000259" key="3">
    <source>
        <dbReference type="PROSITE" id="PS50600"/>
    </source>
</evidence>
<dbReference type="InterPro" id="IPR054759">
    <property type="entry name" value="RickCE_cat"/>
</dbReference>
<dbReference type="GO" id="GO:0008234">
    <property type="term" value="F:cysteine-type peptidase activity"/>
    <property type="evidence" value="ECO:0007669"/>
    <property type="project" value="InterPro"/>
</dbReference>
<reference evidence="4 5" key="1">
    <citation type="submission" date="2015-02" db="EMBL/GenBank/DDBJ databases">
        <title>Single cell genomics of a rare environmental alphaproteobacterium provides unique insights into Rickettsiaceae evolution.</title>
        <authorList>
            <person name="Martijn J."/>
            <person name="Schulz F."/>
            <person name="Zaremba-Niedzwiedzka K."/>
            <person name="Viklund J."/>
            <person name="Stepanauskas R."/>
            <person name="Andersson S.G.E."/>
            <person name="Horn M."/>
            <person name="Guy L."/>
            <person name="Ettema T.J.G."/>
        </authorList>
    </citation>
    <scope>NUCLEOTIDE SEQUENCE [LARGE SCALE GENOMIC DNA]</scope>
    <source>
        <strain evidence="4 5">SCGC AAA041-L04</strain>
    </source>
</reference>
<feature type="domain" description="Ubiquitin-like protease family profile" evidence="3">
    <location>
        <begin position="1"/>
        <end position="156"/>
    </location>
</feature>
<name>A0A0F5MMK2_9RICK</name>